<dbReference type="InterPro" id="IPR051675">
    <property type="entry name" value="Endo/Exo/Phosphatase_dom_1"/>
</dbReference>
<dbReference type="Proteomes" id="UP000027318">
    <property type="component" value="Unassembled WGS sequence"/>
</dbReference>
<proteinExistence type="predicted"/>
<dbReference type="PANTHER" id="PTHR21180">
    <property type="entry name" value="ENDONUCLEASE/EXONUCLEASE/PHOSPHATASE FAMILY DOMAIN-CONTAINING PROTEIN 1"/>
    <property type="match status" value="1"/>
</dbReference>
<dbReference type="NCBIfam" id="TIGR00426">
    <property type="entry name" value="competence protein ComEA helix-hairpin-helix repeat region"/>
    <property type="match status" value="1"/>
</dbReference>
<gene>
    <name evidence="3" type="ORF">ADINL_0520</name>
</gene>
<name>A0A063Y800_9GAMM</name>
<evidence type="ECO:0000313" key="3">
    <source>
        <dbReference type="EMBL" id="KDE40871.1"/>
    </source>
</evidence>
<dbReference type="GO" id="GO:0006281">
    <property type="term" value="P:DNA repair"/>
    <property type="evidence" value="ECO:0007669"/>
    <property type="project" value="InterPro"/>
</dbReference>
<dbReference type="EMBL" id="JMSZ01000015">
    <property type="protein sequence ID" value="KDE40871.1"/>
    <property type="molecule type" value="Genomic_DNA"/>
</dbReference>
<dbReference type="InterPro" id="IPR003583">
    <property type="entry name" value="Hlx-hairpin-Hlx_DNA-bd_motif"/>
</dbReference>
<dbReference type="SUPFAM" id="SSF47781">
    <property type="entry name" value="RuvA domain 2-like"/>
    <property type="match status" value="1"/>
</dbReference>
<dbReference type="InterPro" id="IPR010994">
    <property type="entry name" value="RuvA_2-like"/>
</dbReference>
<dbReference type="Gene3D" id="1.10.150.280">
    <property type="entry name" value="AF1531-like domain"/>
    <property type="match status" value="1"/>
</dbReference>
<accession>A0A063Y800</accession>
<dbReference type="GO" id="GO:0015628">
    <property type="term" value="P:protein secretion by the type II secretion system"/>
    <property type="evidence" value="ECO:0007669"/>
    <property type="project" value="TreeGrafter"/>
</dbReference>
<feature type="signal peptide" evidence="1">
    <location>
        <begin position="1"/>
        <end position="18"/>
    </location>
</feature>
<dbReference type="AlphaFoldDB" id="A0A063Y800"/>
<feature type="domain" description="Helix-hairpin-helix DNA-binding motif class 1" evidence="2">
    <location>
        <begin position="66"/>
        <end position="85"/>
    </location>
</feature>
<dbReference type="PANTHER" id="PTHR21180:SF32">
    <property type="entry name" value="ENDONUCLEASE_EXONUCLEASE_PHOSPHATASE FAMILY DOMAIN-CONTAINING PROTEIN 1"/>
    <property type="match status" value="1"/>
</dbReference>
<dbReference type="GO" id="GO:0003677">
    <property type="term" value="F:DNA binding"/>
    <property type="evidence" value="ECO:0007669"/>
    <property type="project" value="InterPro"/>
</dbReference>
<feature type="chain" id="PRO_5001623514" evidence="1">
    <location>
        <begin position="19"/>
        <end position="96"/>
    </location>
</feature>
<dbReference type="GO" id="GO:0015627">
    <property type="term" value="C:type II protein secretion system complex"/>
    <property type="evidence" value="ECO:0007669"/>
    <property type="project" value="TreeGrafter"/>
</dbReference>
<feature type="domain" description="Helix-hairpin-helix DNA-binding motif class 1" evidence="2">
    <location>
        <begin position="36"/>
        <end position="55"/>
    </location>
</feature>
<dbReference type="Pfam" id="PF12836">
    <property type="entry name" value="HHH_3"/>
    <property type="match status" value="1"/>
</dbReference>
<sequence>MKRSLLGALALLFALVFAAPLQASATIDINTASASEIAAVLVGVGPAKAQAIVDYRTEKGGFVSIEELTQVQGIGPATLERNRAMLQLGESAASQE</sequence>
<evidence type="ECO:0000313" key="4">
    <source>
        <dbReference type="Proteomes" id="UP000027318"/>
    </source>
</evidence>
<evidence type="ECO:0000259" key="2">
    <source>
        <dbReference type="SMART" id="SM00278"/>
    </source>
</evidence>
<organism evidence="3 4">
    <name type="scientific">Nitrincola lacisaponensis</name>
    <dbReference type="NCBI Taxonomy" id="267850"/>
    <lineage>
        <taxon>Bacteria</taxon>
        <taxon>Pseudomonadati</taxon>
        <taxon>Pseudomonadota</taxon>
        <taxon>Gammaproteobacteria</taxon>
        <taxon>Oceanospirillales</taxon>
        <taxon>Oceanospirillaceae</taxon>
        <taxon>Nitrincola</taxon>
    </lineage>
</organism>
<dbReference type="RefSeq" id="WP_036543669.1">
    <property type="nucleotide sequence ID" value="NZ_JMSZ01000015.1"/>
</dbReference>
<evidence type="ECO:0000256" key="1">
    <source>
        <dbReference type="SAM" id="SignalP"/>
    </source>
</evidence>
<dbReference type="OrthoDB" id="7510573at2"/>
<protein>
    <submittedName>
        <fullName evidence="3">DNA uptake protein</fullName>
    </submittedName>
</protein>
<dbReference type="SMART" id="SM00278">
    <property type="entry name" value="HhH1"/>
    <property type="match status" value="2"/>
</dbReference>
<keyword evidence="1" id="KW-0732">Signal</keyword>
<comment type="caution">
    <text evidence="3">The sequence shown here is derived from an EMBL/GenBank/DDBJ whole genome shotgun (WGS) entry which is preliminary data.</text>
</comment>
<keyword evidence="4" id="KW-1185">Reference proteome</keyword>
<reference evidence="3 4" key="1">
    <citation type="journal article" date="2005" name="Int. J. Syst. Evol. Microbiol.">
        <title>Nitrincola lacisaponensis gen. nov., sp. nov., a novel alkaliphilic bacterium isolated from an alkaline, saline lake.</title>
        <authorList>
            <person name="Dimitriu P.A."/>
            <person name="Shukla S.K."/>
            <person name="Conradt J."/>
            <person name="Marquez M.C."/>
            <person name="Ventosa A."/>
            <person name="Maglia A."/>
            <person name="Peyton B.M."/>
            <person name="Pinkart H.C."/>
            <person name="Mormile M.R."/>
        </authorList>
    </citation>
    <scope>NUCLEOTIDE SEQUENCE [LARGE SCALE GENOMIC DNA]</scope>
    <source>
        <strain evidence="3 4">4CA</strain>
    </source>
</reference>
<dbReference type="STRING" id="267850.ADINL_0520"/>
<dbReference type="InterPro" id="IPR004509">
    <property type="entry name" value="Competence_ComEA_HhH"/>
</dbReference>